<accession>F4GDG4</accession>
<dbReference type="STRING" id="596154.Alide2_3668"/>
<dbReference type="EMBL" id="CP002657">
    <property type="protein sequence ID" value="AEB85993.1"/>
    <property type="molecule type" value="Genomic_DNA"/>
</dbReference>
<name>F4GDG4_ALIDK</name>
<proteinExistence type="predicted"/>
<organism evidence="2 3">
    <name type="scientific">Alicycliphilus denitrificans (strain DSM 14773 / CIP 107495 / K601)</name>
    <dbReference type="NCBI Taxonomy" id="596154"/>
    <lineage>
        <taxon>Bacteria</taxon>
        <taxon>Pseudomonadati</taxon>
        <taxon>Pseudomonadota</taxon>
        <taxon>Betaproteobacteria</taxon>
        <taxon>Burkholderiales</taxon>
        <taxon>Comamonadaceae</taxon>
        <taxon>Alicycliphilus</taxon>
    </lineage>
</organism>
<feature type="compositionally biased region" description="Polar residues" evidence="1">
    <location>
        <begin position="220"/>
        <end position="231"/>
    </location>
</feature>
<dbReference type="Proteomes" id="UP000007938">
    <property type="component" value="Chromosome"/>
</dbReference>
<feature type="region of interest" description="Disordered" evidence="1">
    <location>
        <begin position="182"/>
        <end position="231"/>
    </location>
</feature>
<sequence length="294" mass="31773">MSVMGLERLTKRCKMANADDAASQRKQREMNVDAALKASPQLAQGSQPGVRALDHPTMTPEPVIALDATPGNTRRDAQLAQVGAATRKVIALVGMQLVRPASGPATTAAHRRQGIDQLLEHDRVMPIGARDAKDRRDALALRDDVALAAELAPVRRVGASVLAPRGLATLAASMLARLKSSLPAPRNSSSNSRCRRCHTPAACQSRRRRQQVMPLPKPSSWGSSSQGMPVRSTNRMPLRAISSLTRGRPPLAEATTTGNSGATFLNSAALISLFLFRPMQRQTPIRCFMMTWFC</sequence>
<dbReference type="AlphaFoldDB" id="F4GDG4"/>
<reference evidence="2 3" key="2">
    <citation type="submission" date="2011-04" db="EMBL/GenBank/DDBJ databases">
        <title>Complete sequence of chromosome of Alicycliphilus denitrificans K601.</title>
        <authorList>
            <consortium name="US DOE Joint Genome Institute"/>
            <person name="Lucas S."/>
            <person name="Han J."/>
            <person name="Lapidus A."/>
            <person name="Cheng J.-F."/>
            <person name="Goodwin L."/>
            <person name="Pitluck S."/>
            <person name="Peters L."/>
            <person name="Zeytun A."/>
            <person name="Detter J.C."/>
            <person name="Han C."/>
            <person name="Tapia R."/>
            <person name="Land M."/>
            <person name="Hauser L."/>
            <person name="Kyrpides N."/>
            <person name="Ivanova N."/>
            <person name="Mikhailova N."/>
            <person name="Pagani I."/>
            <person name="Oosterkamp M."/>
            <person name="Pieper D."/>
            <person name="van Berkel W."/>
            <person name="Langenhoff A."/>
            <person name="Smidt H."/>
            <person name="Stams A."/>
            <person name="Woyke T."/>
        </authorList>
    </citation>
    <scope>NUCLEOTIDE SEQUENCE [LARGE SCALE GENOMIC DNA]</scope>
    <source>
        <strain evidence="3">DSM 14773 / CIP 107495 / K601</strain>
    </source>
</reference>
<dbReference type="eggNOG" id="ENOG5032V1S">
    <property type="taxonomic scope" value="Bacteria"/>
</dbReference>
<evidence type="ECO:0000313" key="2">
    <source>
        <dbReference type="EMBL" id="AEB85993.1"/>
    </source>
</evidence>
<protein>
    <submittedName>
        <fullName evidence="2">Uncharacterized protein</fullName>
    </submittedName>
</protein>
<dbReference type="HOGENOM" id="CLU_061967_0_0_4"/>
<dbReference type="KEGG" id="adk:Alide2_3668"/>
<reference evidence="2 3" key="1">
    <citation type="journal article" date="2011" name="J. Bacteriol.">
        <title>Genome Sequences of Alicycliphilus denitrificans Strains BC and K601T.</title>
        <authorList>
            <person name="Oosterkamp M.J."/>
            <person name="Veuskens T."/>
            <person name="Plugge C.M."/>
            <person name="Langenhoff A.A."/>
            <person name="Gerritse J."/>
            <person name="van Berkel W.J."/>
            <person name="Pieper D.H."/>
            <person name="Junca H."/>
            <person name="Goodwin L.A."/>
            <person name="Daligault H.E."/>
            <person name="Bruce D.C."/>
            <person name="Detter J.C."/>
            <person name="Tapia R."/>
            <person name="Han C.S."/>
            <person name="Land M.L."/>
            <person name="Hauser L.J."/>
            <person name="Smidt H."/>
            <person name="Stams A.J."/>
        </authorList>
    </citation>
    <scope>NUCLEOTIDE SEQUENCE [LARGE SCALE GENOMIC DNA]</scope>
    <source>
        <strain evidence="3">DSM 14773 / CIP 107495 / K601</strain>
    </source>
</reference>
<keyword evidence="3" id="KW-1185">Reference proteome</keyword>
<evidence type="ECO:0000256" key="1">
    <source>
        <dbReference type="SAM" id="MobiDB-lite"/>
    </source>
</evidence>
<evidence type="ECO:0000313" key="3">
    <source>
        <dbReference type="Proteomes" id="UP000007938"/>
    </source>
</evidence>
<gene>
    <name evidence="2" type="ordered locus">Alide2_3668</name>
</gene>